<evidence type="ECO:0000259" key="15">
    <source>
        <dbReference type="PROSITE" id="PS50200"/>
    </source>
</evidence>
<comment type="catalytic activity">
    <reaction evidence="1">
        <text>ATP = 3',5'-cyclic AMP + diphosphate</text>
        <dbReference type="Rhea" id="RHEA:15389"/>
        <dbReference type="ChEBI" id="CHEBI:30616"/>
        <dbReference type="ChEBI" id="CHEBI:33019"/>
        <dbReference type="ChEBI" id="CHEBI:58165"/>
        <dbReference type="EC" id="4.6.1.1"/>
    </reaction>
</comment>
<dbReference type="InterPro" id="IPR001932">
    <property type="entry name" value="PPM-type_phosphatase-like_dom"/>
</dbReference>
<dbReference type="GO" id="GO:0005737">
    <property type="term" value="C:cytoplasm"/>
    <property type="evidence" value="ECO:0007669"/>
    <property type="project" value="TreeGrafter"/>
</dbReference>
<evidence type="ECO:0000256" key="5">
    <source>
        <dbReference type="ARBA" id="ARBA00022614"/>
    </source>
</evidence>
<dbReference type="GO" id="GO:0004016">
    <property type="term" value="F:adenylate cyclase activity"/>
    <property type="evidence" value="ECO:0007669"/>
    <property type="project" value="UniProtKB-EC"/>
</dbReference>
<keyword evidence="10" id="KW-0456">Lyase</keyword>
<dbReference type="InterPro" id="IPR003591">
    <property type="entry name" value="Leu-rich_rpt_typical-subtyp"/>
</dbReference>
<dbReference type="InterPro" id="IPR055071">
    <property type="entry name" value="RA_PHLPP-like"/>
</dbReference>
<feature type="region of interest" description="Disordered" evidence="13">
    <location>
        <begin position="1"/>
        <end position="77"/>
    </location>
</feature>
<dbReference type="Pfam" id="PF23010">
    <property type="entry name" value="RA_3"/>
    <property type="match status" value="1"/>
</dbReference>
<evidence type="ECO:0000313" key="17">
    <source>
        <dbReference type="EMBL" id="RKP30914.1"/>
    </source>
</evidence>
<evidence type="ECO:0000313" key="18">
    <source>
        <dbReference type="Proteomes" id="UP000268321"/>
    </source>
</evidence>
<dbReference type="GO" id="GO:0035556">
    <property type="term" value="P:intracellular signal transduction"/>
    <property type="evidence" value="ECO:0007669"/>
    <property type="project" value="InterPro"/>
</dbReference>
<keyword evidence="8" id="KW-0460">Magnesium</keyword>
<name>A0A4P9ZDA2_9ASCO</name>
<feature type="compositionally biased region" description="Polar residues" evidence="13">
    <location>
        <begin position="13"/>
        <end position="27"/>
    </location>
</feature>
<dbReference type="GO" id="GO:0046872">
    <property type="term" value="F:metal ion binding"/>
    <property type="evidence" value="ECO:0007669"/>
    <property type="project" value="UniProtKB-KW"/>
</dbReference>
<dbReference type="InterPro" id="IPR029787">
    <property type="entry name" value="Nucleotide_cyclase"/>
</dbReference>
<dbReference type="OrthoDB" id="2021138at2759"/>
<evidence type="ECO:0000256" key="2">
    <source>
        <dbReference type="ARBA" id="ARBA00005381"/>
    </source>
</evidence>
<dbReference type="InterPro" id="IPR032675">
    <property type="entry name" value="LRR_dom_sf"/>
</dbReference>
<organism evidence="17 18">
    <name type="scientific">Metschnikowia bicuspidata</name>
    <dbReference type="NCBI Taxonomy" id="27322"/>
    <lineage>
        <taxon>Eukaryota</taxon>
        <taxon>Fungi</taxon>
        <taxon>Dikarya</taxon>
        <taxon>Ascomycota</taxon>
        <taxon>Saccharomycotina</taxon>
        <taxon>Pichiomycetes</taxon>
        <taxon>Metschnikowiaceae</taxon>
        <taxon>Metschnikowia</taxon>
    </lineage>
</organism>
<feature type="region of interest" description="Disordered" evidence="13">
    <location>
        <begin position="253"/>
        <end position="274"/>
    </location>
</feature>
<sequence>MGSGTKPKAGHNLATSQLNPANSTAVSTDADCPPPITSVRRRTPPRASDGFSASHAASPAPDTSARETAPGAVIRSDAAVLPHTREVTAILEVPETAISTTPANQSASTNAPASVVVPGPSFGRPHILSESYSPPLSFANIHDAAKVTKGAPLKDDYQGFHRSHPHKGNITPLGEPIKPRFRKSSLLGKLIHSNRKDLDAGDASDGSDSAALAAAQHLAPAKHKFRIPLIAVHHATLITDASRTASFSEDLSDRCSEKLSDPPSKNSSVSGPAGSPSKIFDLNLNIEELLSIVKHPAEAVSVKHSAWKAPDSWDVPEVGWKEQWDSDSSALSDTDDAQRRSRHTEPTVKVPETKLATVFSIEKSAAHTKPAVRGPCHIIRIFKEDNTFTTMLCPVDITTADLLVMIQKKLFLDTILNYQLTLYCGLHTKVLDLQEKPLKIQLGLLTVQGYTDKENLHAIGRGDMLLIYRFVIENISLRSLLHEEQSTSVNSYVDVHLSGLGLKTIPIVFHQHTFVIEKLDVSHNPAIYIPLDFIQSCSNLSAVNFLHNGCSRFPHNLLEALALLLHLDISSNFLADIPVRFAHLRNLRTLKLNLNQLHALHSNFGKLANLTVLNLSLNYFETYPECINSLTALQELDLSYNDLSAVSPNIGQLTRLTKLNLCSNKLRCALPLALKRLSLLKWLDVRYNLISNIDVLGLLPNLEVLYASKNDISQFSDKMKSLRLLKFDRNPVTNFEFEILLPMLTVLDLSKAKLSALPAEFILKIPNIESLMLAKNHIVTLPDELGTLKKLSRLSVFDNNIQTLPASVGRLMSLQYLDLHLNNIETLPSEIWELGRLSFLNVSSNILRAFPMPAPRRYTRVLPLAASLAALYVADNCLKEDAFEAFALLTNVKYLNASYNDFVEIPEGALLPLVKLAHLHVSGNNLTKLPAEDFEHLTELQLLFTNNNKLLTIPPELSNCKRLRHFDVGLNQLRYNISNWPYDWNWCFNENLVYLNFSGNKRFEIKQSFSLTSEKLGSDGYDSLLVLKNLRVLGLMDVTLTTPNVPDQSINIRICTTTSELKTVGYGVLDCMGPLETVNFRDHFTQKFRGHEDEVLICSFNGYDTGDAPPRQATGHIILFICKQLFAGLFTAELARSEQDVQEALRRAFLALNREVNSVFAALRAGTYSAATRENDIPELLQLDLQADMYKGCCMAVVYIRKAMVYTANLGDIEILLLRSNSDYTVLSTKHDPTLRAEFERIRSSGGYVTGDGALDLMLLVLRGIGFFGYVPHTNGCPSTAEYDLSGTDGVLIVGLAKLWDFVLHDSAVDIVRQEQEDPTIAAEKLRDHALCYGANDRVSVIVVTLGFLNAGLAGTTVQPRKGRRDRQVPSGDTALRRLNDEINPPTGYIALVFTDIKNSTLLWDTYPVAMRSAIKLHNTIMRRQLRIVGGYEVKTEGDLFMVSFPSAPLALLWCFNVQNQLLVEDWPQEILTMDEGCEVADAAGNVVFRGLSVRMGIHWGSPVCELDMVTRRMDYFGPMVNRASRIESSADGGQIAISSDFLREMERVSAVHAQISSGAATVELAHENRDTYTVAENELNALNAMSCLYFVLGERKLKGLEAPETITLAFPASLQARHHIFKKRELAEVIDSSYGALPIECVLGLRAILQRLEKICAVLNAGYNADAGYNVDDLFSRLPSDLFAKSLATNVREKYLVGLLNHLVTRLENCVVNLKLRLAHDRMGGGEGRIDFTGQRPIWELMRDVYVAMSDVSTHE</sequence>
<keyword evidence="18" id="KW-1185">Reference proteome</keyword>
<evidence type="ECO:0000256" key="12">
    <source>
        <dbReference type="ARBA" id="ARBA00032637"/>
    </source>
</evidence>
<feature type="domain" description="Ras-associating" evidence="15">
    <location>
        <begin position="375"/>
        <end position="465"/>
    </location>
</feature>
<dbReference type="Gene3D" id="3.30.70.1230">
    <property type="entry name" value="Nucleotide cyclase"/>
    <property type="match status" value="1"/>
</dbReference>
<dbReference type="SUPFAM" id="SSF55073">
    <property type="entry name" value="Nucleotide cyclase"/>
    <property type="match status" value="1"/>
</dbReference>
<feature type="domain" description="PPM-type phosphatase" evidence="16">
    <location>
        <begin position="1102"/>
        <end position="1346"/>
    </location>
</feature>
<gene>
    <name evidence="17" type="ORF">METBISCDRAFT_15191</name>
</gene>
<dbReference type="InterPro" id="IPR036457">
    <property type="entry name" value="PPM-type-like_dom_sf"/>
</dbReference>
<dbReference type="InterPro" id="IPR001054">
    <property type="entry name" value="A/G_cyclase"/>
</dbReference>
<feature type="compositionally biased region" description="Basic and acidic residues" evidence="13">
    <location>
        <begin position="336"/>
        <end position="346"/>
    </location>
</feature>
<evidence type="ECO:0000256" key="8">
    <source>
        <dbReference type="ARBA" id="ARBA00022842"/>
    </source>
</evidence>
<dbReference type="FunFam" id="3.80.10.10:FF:000220">
    <property type="entry name" value="Adenylate cyclase AcyA"/>
    <property type="match status" value="1"/>
</dbReference>
<keyword evidence="7" id="KW-0677">Repeat</keyword>
<dbReference type="InterPro" id="IPR050216">
    <property type="entry name" value="LRR_domain-containing"/>
</dbReference>
<dbReference type="SUPFAM" id="SSF81606">
    <property type="entry name" value="PP2C-like"/>
    <property type="match status" value="1"/>
</dbReference>
<keyword evidence="5" id="KW-0433">Leucine-rich repeat</keyword>
<proteinExistence type="inferred from homology"/>
<dbReference type="Pfam" id="PF21187">
    <property type="entry name" value="CYAA_C"/>
    <property type="match status" value="1"/>
</dbReference>
<dbReference type="PANTHER" id="PTHR48051:SF1">
    <property type="entry name" value="RAS SUPPRESSOR PROTEIN 1"/>
    <property type="match status" value="1"/>
</dbReference>
<dbReference type="Pfam" id="PF13855">
    <property type="entry name" value="LRR_8"/>
    <property type="match status" value="3"/>
</dbReference>
<dbReference type="PROSITE" id="PS51746">
    <property type="entry name" value="PPM_2"/>
    <property type="match status" value="1"/>
</dbReference>
<evidence type="ECO:0000256" key="11">
    <source>
        <dbReference type="ARBA" id="ARBA00032597"/>
    </source>
</evidence>
<evidence type="ECO:0000259" key="16">
    <source>
        <dbReference type="PROSITE" id="PS51746"/>
    </source>
</evidence>
<dbReference type="PANTHER" id="PTHR48051">
    <property type="match status" value="1"/>
</dbReference>
<dbReference type="SMART" id="SM00332">
    <property type="entry name" value="PP2Cc"/>
    <property type="match status" value="1"/>
</dbReference>
<evidence type="ECO:0000256" key="9">
    <source>
        <dbReference type="ARBA" id="ARBA00022998"/>
    </source>
</evidence>
<dbReference type="InterPro" id="IPR048580">
    <property type="entry name" value="CYAA_C"/>
</dbReference>
<evidence type="ECO:0000256" key="10">
    <source>
        <dbReference type="ARBA" id="ARBA00023239"/>
    </source>
</evidence>
<dbReference type="EC" id="4.6.1.1" evidence="3"/>
<evidence type="ECO:0000256" key="4">
    <source>
        <dbReference type="ARBA" id="ARBA00021420"/>
    </source>
</evidence>
<dbReference type="Pfam" id="PF00481">
    <property type="entry name" value="PP2C"/>
    <property type="match status" value="1"/>
</dbReference>
<dbReference type="PROSITE" id="PS50125">
    <property type="entry name" value="GUANYLATE_CYCLASE_2"/>
    <property type="match status" value="1"/>
</dbReference>
<dbReference type="InterPro" id="IPR000159">
    <property type="entry name" value="RA_dom"/>
</dbReference>
<evidence type="ECO:0000256" key="3">
    <source>
        <dbReference type="ARBA" id="ARBA00012201"/>
    </source>
</evidence>
<evidence type="ECO:0000256" key="7">
    <source>
        <dbReference type="ARBA" id="ARBA00022737"/>
    </source>
</evidence>
<feature type="domain" description="Guanylate cyclase" evidence="14">
    <location>
        <begin position="1391"/>
        <end position="1528"/>
    </location>
</feature>
<dbReference type="Gene3D" id="3.80.10.10">
    <property type="entry name" value="Ribonuclease Inhibitor"/>
    <property type="match status" value="4"/>
</dbReference>
<feature type="region of interest" description="Disordered" evidence="13">
    <location>
        <begin position="324"/>
        <end position="347"/>
    </location>
</feature>
<accession>A0A4P9ZDA2</accession>
<dbReference type="Proteomes" id="UP000268321">
    <property type="component" value="Unassembled WGS sequence"/>
</dbReference>
<dbReference type="SMART" id="SM00044">
    <property type="entry name" value="CYCc"/>
    <property type="match status" value="1"/>
</dbReference>
<dbReference type="GO" id="GO:0006171">
    <property type="term" value="P:cAMP biosynthetic process"/>
    <property type="evidence" value="ECO:0007669"/>
    <property type="project" value="UniProtKB-KW"/>
</dbReference>
<dbReference type="CDD" id="cd07302">
    <property type="entry name" value="CHD"/>
    <property type="match status" value="1"/>
</dbReference>
<dbReference type="SMART" id="SM00364">
    <property type="entry name" value="LRR_BAC"/>
    <property type="match status" value="7"/>
</dbReference>
<dbReference type="Gene3D" id="3.60.40.10">
    <property type="entry name" value="PPM-type phosphatase domain"/>
    <property type="match status" value="1"/>
</dbReference>
<dbReference type="EMBL" id="ML004450">
    <property type="protein sequence ID" value="RKP30914.1"/>
    <property type="molecule type" value="Genomic_DNA"/>
</dbReference>
<dbReference type="Pfam" id="PF00211">
    <property type="entry name" value="Guanylate_cyc"/>
    <property type="match status" value="1"/>
</dbReference>
<reference evidence="18" key="1">
    <citation type="journal article" date="2018" name="Nat. Microbiol.">
        <title>Leveraging single-cell genomics to expand the fungal tree of life.</title>
        <authorList>
            <person name="Ahrendt S.R."/>
            <person name="Quandt C.A."/>
            <person name="Ciobanu D."/>
            <person name="Clum A."/>
            <person name="Salamov A."/>
            <person name="Andreopoulos B."/>
            <person name="Cheng J.F."/>
            <person name="Woyke T."/>
            <person name="Pelin A."/>
            <person name="Henrissat B."/>
            <person name="Reynolds N.K."/>
            <person name="Benny G.L."/>
            <person name="Smith M.E."/>
            <person name="James T.Y."/>
            <person name="Grigoriev I.V."/>
        </authorList>
    </citation>
    <scope>NUCLEOTIDE SEQUENCE [LARGE SCALE GENOMIC DNA]</scope>
    <source>
        <strain evidence="18">Baker2002</strain>
    </source>
</reference>
<comment type="similarity">
    <text evidence="2">Belongs to the adenylyl cyclase class-3 family.</text>
</comment>
<dbReference type="SMART" id="SM00369">
    <property type="entry name" value="LRR_TYP"/>
    <property type="match status" value="12"/>
</dbReference>
<evidence type="ECO:0000259" key="14">
    <source>
        <dbReference type="PROSITE" id="PS50125"/>
    </source>
</evidence>
<evidence type="ECO:0000256" key="6">
    <source>
        <dbReference type="ARBA" id="ARBA00022723"/>
    </source>
</evidence>
<dbReference type="CDD" id="cd00143">
    <property type="entry name" value="PP2Cc"/>
    <property type="match status" value="1"/>
</dbReference>
<dbReference type="PROSITE" id="PS50200">
    <property type="entry name" value="RA"/>
    <property type="match status" value="1"/>
</dbReference>
<evidence type="ECO:0000256" key="1">
    <source>
        <dbReference type="ARBA" id="ARBA00001593"/>
    </source>
</evidence>
<keyword evidence="9" id="KW-0115">cAMP biosynthesis</keyword>
<dbReference type="SUPFAM" id="SSF52058">
    <property type="entry name" value="L domain-like"/>
    <property type="match status" value="2"/>
</dbReference>
<dbReference type="PROSITE" id="PS51450">
    <property type="entry name" value="LRR"/>
    <property type="match status" value="2"/>
</dbReference>
<dbReference type="InterPro" id="IPR001611">
    <property type="entry name" value="Leu-rich_rpt"/>
</dbReference>
<protein>
    <recommendedName>
        <fullName evidence="4">Adenylate cyclase</fullName>
        <ecNumber evidence="3">4.6.1.1</ecNumber>
    </recommendedName>
    <alternativeName>
        <fullName evidence="11">ATP pyrophosphate-lyase</fullName>
    </alternativeName>
    <alternativeName>
        <fullName evidence="12">Adenylyl cyclase</fullName>
    </alternativeName>
</protein>
<keyword evidence="6" id="KW-0479">Metal-binding</keyword>
<evidence type="ECO:0000256" key="13">
    <source>
        <dbReference type="SAM" id="MobiDB-lite"/>
    </source>
</evidence>